<evidence type="ECO:0000256" key="1">
    <source>
        <dbReference type="SAM" id="MobiDB-lite"/>
    </source>
</evidence>
<evidence type="ECO:0000313" key="2">
    <source>
        <dbReference type="EMBL" id="VFQ86360.1"/>
    </source>
</evidence>
<protein>
    <submittedName>
        <fullName evidence="2">Uncharacterized protein</fullName>
    </submittedName>
</protein>
<dbReference type="Proteomes" id="UP000595140">
    <property type="component" value="Unassembled WGS sequence"/>
</dbReference>
<feature type="region of interest" description="Disordered" evidence="1">
    <location>
        <begin position="1"/>
        <end position="64"/>
    </location>
</feature>
<keyword evidence="4" id="KW-1185">Reference proteome</keyword>
<proteinExistence type="predicted"/>
<dbReference type="EMBL" id="OOIL02006279">
    <property type="protein sequence ID" value="VFQ97131.1"/>
    <property type="molecule type" value="Genomic_DNA"/>
</dbReference>
<dbReference type="AlphaFoldDB" id="A0A484MC57"/>
<name>A0A484MC57_9ASTE</name>
<organism evidence="2 4">
    <name type="scientific">Cuscuta campestris</name>
    <dbReference type="NCBI Taxonomy" id="132261"/>
    <lineage>
        <taxon>Eukaryota</taxon>
        <taxon>Viridiplantae</taxon>
        <taxon>Streptophyta</taxon>
        <taxon>Embryophyta</taxon>
        <taxon>Tracheophyta</taxon>
        <taxon>Spermatophyta</taxon>
        <taxon>Magnoliopsida</taxon>
        <taxon>eudicotyledons</taxon>
        <taxon>Gunneridae</taxon>
        <taxon>Pentapetalae</taxon>
        <taxon>asterids</taxon>
        <taxon>lamiids</taxon>
        <taxon>Solanales</taxon>
        <taxon>Convolvulaceae</taxon>
        <taxon>Cuscuteae</taxon>
        <taxon>Cuscuta</taxon>
        <taxon>Cuscuta subgen. Grammica</taxon>
        <taxon>Cuscuta sect. Cleistogrammica</taxon>
    </lineage>
</organism>
<gene>
    <name evidence="2" type="ORF">CCAM_LOCUS28136</name>
    <name evidence="3" type="ORF">CCAM_LOCUS38907</name>
</gene>
<feature type="compositionally biased region" description="Basic and acidic residues" evidence="1">
    <location>
        <begin position="43"/>
        <end position="64"/>
    </location>
</feature>
<reference evidence="2 4" key="1">
    <citation type="submission" date="2018-04" db="EMBL/GenBank/DDBJ databases">
        <authorList>
            <person name="Vogel A."/>
        </authorList>
    </citation>
    <scope>NUCLEOTIDE SEQUENCE [LARGE SCALE GENOMIC DNA]</scope>
</reference>
<feature type="compositionally biased region" description="Basic residues" evidence="1">
    <location>
        <begin position="25"/>
        <end position="42"/>
    </location>
</feature>
<evidence type="ECO:0000313" key="4">
    <source>
        <dbReference type="Proteomes" id="UP000595140"/>
    </source>
</evidence>
<sequence>MAVETLAEASGGDTGGGGEEGGRHWLSKARRGGRHWLRGRRRGKEDERHDVNKPCDGGRRSRKAAEEMCRSKLGGRKIAGSGCLDL</sequence>
<dbReference type="EMBL" id="OOIL02003144">
    <property type="protein sequence ID" value="VFQ86360.1"/>
    <property type="molecule type" value="Genomic_DNA"/>
</dbReference>
<evidence type="ECO:0000313" key="3">
    <source>
        <dbReference type="EMBL" id="VFQ97131.1"/>
    </source>
</evidence>
<accession>A0A484MC57</accession>